<dbReference type="InterPro" id="IPR052162">
    <property type="entry name" value="Sensor_kinase/Photoreceptor"/>
</dbReference>
<name>A0ABT3JHL2_9SPHN</name>
<dbReference type="InterPro" id="IPR035965">
    <property type="entry name" value="PAS-like_dom_sf"/>
</dbReference>
<proteinExistence type="predicted"/>
<dbReference type="InterPro" id="IPR000014">
    <property type="entry name" value="PAS"/>
</dbReference>
<feature type="domain" description="PAC" evidence="8">
    <location>
        <begin position="113"/>
        <end position="165"/>
    </location>
</feature>
<evidence type="ECO:0000256" key="4">
    <source>
        <dbReference type="ARBA" id="ARBA00022679"/>
    </source>
</evidence>
<keyword evidence="5" id="KW-0418">Kinase</keyword>
<dbReference type="Gene3D" id="2.10.70.100">
    <property type="match status" value="1"/>
</dbReference>
<dbReference type="Pfam" id="PF08447">
    <property type="entry name" value="PAS_3"/>
    <property type="match status" value="2"/>
</dbReference>
<dbReference type="PANTHER" id="PTHR43304:SF1">
    <property type="entry name" value="PAC DOMAIN-CONTAINING PROTEIN"/>
    <property type="match status" value="1"/>
</dbReference>
<reference evidence="9 10" key="1">
    <citation type="submission" date="2022-10" db="EMBL/GenBank/DDBJ databases">
        <title>Sphingomonas sp.</title>
        <authorList>
            <person name="Jin C."/>
        </authorList>
    </citation>
    <scope>NUCLEOTIDE SEQUENCE [LARGE SCALE GENOMIC DNA]</scope>
    <source>
        <strain evidence="9 10">BN140010</strain>
    </source>
</reference>
<evidence type="ECO:0000256" key="5">
    <source>
        <dbReference type="ARBA" id="ARBA00022777"/>
    </source>
</evidence>
<feature type="transmembrane region" description="Helical" evidence="6">
    <location>
        <begin position="428"/>
        <end position="446"/>
    </location>
</feature>
<dbReference type="EMBL" id="JAPDOB010000002">
    <property type="protein sequence ID" value="MCW3798481.1"/>
    <property type="molecule type" value="Genomic_DNA"/>
</dbReference>
<dbReference type="SMART" id="SM00086">
    <property type="entry name" value="PAC"/>
    <property type="match status" value="3"/>
</dbReference>
<gene>
    <name evidence="9" type="ORF">OMW55_11760</name>
</gene>
<evidence type="ECO:0000259" key="8">
    <source>
        <dbReference type="PROSITE" id="PS50113"/>
    </source>
</evidence>
<sequence>MSKNHHSSGGPKGPAQQGLHELRLVTERFEVTQAELASQTRFLEATLSSIPDFVYAFDPQHRFIYANRAMLGLFGLSAEEMRGRTFADLDYPTDLAELLNSHIARVLAEGATVTGEVFYESPTGYSAYFDYVWGPVFAADGSVELVVGVSRDTSERHAFEEALSTNEARLRAATELVGLGIYSWDPVTGALDWDDQLRAMWGLPPDAGVDMAVYEAGIHPDDLARVRDAIEACVSPAGDGRYNVEYRVIGRDDGITRYIATAGRTTFQDGKPASFIGAAIDVTAQRRAEAAVRASEAQFRGFAENSSNLIWIADKVARKIVYRSAAFEQIVGAPADSAPTGLADWLELVHPDDRDQVERALTSVGKGEVAQYEYRISRLSDGAVRSLRDTSFPIRDDKGEVTQIAGIAEDLTREDANQIYILSTHETVFGNLKIVLLIGAVLLALAHQTRFSRALFANRPARLVGLWSFSIYLLHEPVMQGIGLALAGLRLPPFVVGLAGVTGTLLASAVSFSLIERPGQQVIRRLAPSGRRLRGSGAIEPVTVSVPDGMFGRQSQQVAEEPSVARG</sequence>
<feature type="transmembrane region" description="Helical" evidence="6">
    <location>
        <begin position="466"/>
        <end position="488"/>
    </location>
</feature>
<evidence type="ECO:0000256" key="1">
    <source>
        <dbReference type="ARBA" id="ARBA00000085"/>
    </source>
</evidence>
<dbReference type="CDD" id="cd00130">
    <property type="entry name" value="PAS"/>
    <property type="match status" value="3"/>
</dbReference>
<dbReference type="EC" id="2.7.13.3" evidence="2"/>
<organism evidence="9 10">
    <name type="scientific">Sphingomonas arvum</name>
    <dbReference type="NCBI Taxonomy" id="2992113"/>
    <lineage>
        <taxon>Bacteria</taxon>
        <taxon>Pseudomonadati</taxon>
        <taxon>Pseudomonadota</taxon>
        <taxon>Alphaproteobacteria</taxon>
        <taxon>Sphingomonadales</taxon>
        <taxon>Sphingomonadaceae</taxon>
        <taxon>Sphingomonas</taxon>
    </lineage>
</organism>
<dbReference type="InterPro" id="IPR001610">
    <property type="entry name" value="PAC"/>
</dbReference>
<dbReference type="Gene3D" id="3.30.450.20">
    <property type="entry name" value="PAS domain"/>
    <property type="match status" value="3"/>
</dbReference>
<evidence type="ECO:0000259" key="7">
    <source>
        <dbReference type="PROSITE" id="PS50112"/>
    </source>
</evidence>
<dbReference type="RefSeq" id="WP_264883342.1">
    <property type="nucleotide sequence ID" value="NZ_JAPDOB010000002.1"/>
</dbReference>
<keyword evidence="3" id="KW-0597">Phosphoprotein</keyword>
<feature type="domain" description="PAS" evidence="7">
    <location>
        <begin position="295"/>
        <end position="368"/>
    </location>
</feature>
<dbReference type="PROSITE" id="PS50113">
    <property type="entry name" value="PAC"/>
    <property type="match status" value="3"/>
</dbReference>
<dbReference type="InterPro" id="IPR013655">
    <property type="entry name" value="PAS_fold_3"/>
</dbReference>
<feature type="domain" description="PAS" evidence="7">
    <location>
        <begin position="166"/>
        <end position="237"/>
    </location>
</feature>
<dbReference type="PROSITE" id="PS50112">
    <property type="entry name" value="PAS"/>
    <property type="match status" value="3"/>
</dbReference>
<dbReference type="InterPro" id="IPR000700">
    <property type="entry name" value="PAS-assoc_C"/>
</dbReference>
<keyword evidence="6" id="KW-0472">Membrane</keyword>
<protein>
    <recommendedName>
        <fullName evidence="2">histidine kinase</fullName>
        <ecNumber evidence="2">2.7.13.3</ecNumber>
    </recommendedName>
</protein>
<feature type="domain" description="PAC" evidence="8">
    <location>
        <begin position="370"/>
        <end position="423"/>
    </location>
</feature>
<dbReference type="NCBIfam" id="TIGR00229">
    <property type="entry name" value="sensory_box"/>
    <property type="match status" value="3"/>
</dbReference>
<dbReference type="Pfam" id="PF08448">
    <property type="entry name" value="PAS_4"/>
    <property type="match status" value="1"/>
</dbReference>
<keyword evidence="4" id="KW-0808">Transferase</keyword>
<comment type="catalytic activity">
    <reaction evidence="1">
        <text>ATP + protein L-histidine = ADP + protein N-phospho-L-histidine.</text>
        <dbReference type="EC" id="2.7.13.3"/>
    </reaction>
</comment>
<dbReference type="SUPFAM" id="SSF55785">
    <property type="entry name" value="PYP-like sensor domain (PAS domain)"/>
    <property type="match status" value="3"/>
</dbReference>
<dbReference type="PANTHER" id="PTHR43304">
    <property type="entry name" value="PHYTOCHROME-LIKE PROTEIN CPH1"/>
    <property type="match status" value="1"/>
</dbReference>
<evidence type="ECO:0000256" key="2">
    <source>
        <dbReference type="ARBA" id="ARBA00012438"/>
    </source>
</evidence>
<feature type="transmembrane region" description="Helical" evidence="6">
    <location>
        <begin position="494"/>
        <end position="515"/>
    </location>
</feature>
<feature type="domain" description="PAS" evidence="7">
    <location>
        <begin position="39"/>
        <end position="110"/>
    </location>
</feature>
<dbReference type="SMART" id="SM00091">
    <property type="entry name" value="PAS"/>
    <property type="match status" value="3"/>
</dbReference>
<keyword evidence="10" id="KW-1185">Reference proteome</keyword>
<keyword evidence="6" id="KW-1133">Transmembrane helix</keyword>
<keyword evidence="6" id="KW-0812">Transmembrane</keyword>
<feature type="domain" description="PAC" evidence="8">
    <location>
        <begin position="242"/>
        <end position="294"/>
    </location>
</feature>
<dbReference type="InterPro" id="IPR013656">
    <property type="entry name" value="PAS_4"/>
</dbReference>
<dbReference type="Proteomes" id="UP001526246">
    <property type="component" value="Unassembled WGS sequence"/>
</dbReference>
<evidence type="ECO:0000313" key="9">
    <source>
        <dbReference type="EMBL" id="MCW3798481.1"/>
    </source>
</evidence>
<accession>A0ABT3JHL2</accession>
<comment type="caution">
    <text evidence="9">The sequence shown here is derived from an EMBL/GenBank/DDBJ whole genome shotgun (WGS) entry which is preliminary data.</text>
</comment>
<evidence type="ECO:0000256" key="6">
    <source>
        <dbReference type="SAM" id="Phobius"/>
    </source>
</evidence>
<evidence type="ECO:0000256" key="3">
    <source>
        <dbReference type="ARBA" id="ARBA00022553"/>
    </source>
</evidence>
<evidence type="ECO:0000313" key="10">
    <source>
        <dbReference type="Proteomes" id="UP001526246"/>
    </source>
</evidence>